<evidence type="ECO:0000313" key="2">
    <source>
        <dbReference type="Proteomes" id="UP000309997"/>
    </source>
</evidence>
<proteinExistence type="predicted"/>
<protein>
    <submittedName>
        <fullName evidence="1">Uncharacterized protein</fullName>
    </submittedName>
</protein>
<evidence type="ECO:0000313" key="1">
    <source>
        <dbReference type="EMBL" id="KAL3599254.1"/>
    </source>
</evidence>
<accession>A0ACC4CMV5</accession>
<organism evidence="1 2">
    <name type="scientific">Populus alba</name>
    <name type="common">White poplar</name>
    <dbReference type="NCBI Taxonomy" id="43335"/>
    <lineage>
        <taxon>Eukaryota</taxon>
        <taxon>Viridiplantae</taxon>
        <taxon>Streptophyta</taxon>
        <taxon>Embryophyta</taxon>
        <taxon>Tracheophyta</taxon>
        <taxon>Spermatophyta</taxon>
        <taxon>Magnoliopsida</taxon>
        <taxon>eudicotyledons</taxon>
        <taxon>Gunneridae</taxon>
        <taxon>Pentapetalae</taxon>
        <taxon>rosids</taxon>
        <taxon>fabids</taxon>
        <taxon>Malpighiales</taxon>
        <taxon>Salicaceae</taxon>
        <taxon>Saliceae</taxon>
        <taxon>Populus</taxon>
    </lineage>
</organism>
<dbReference type="Proteomes" id="UP000309997">
    <property type="component" value="Unassembled WGS sequence"/>
</dbReference>
<sequence>MDNRGETLVDNSPEDIRWLCNLSESELDMLIRLKSLVLHRAKVLGHDELAKKFDSPTLRAVGLFLMEYLKGKVKDLSHVQGLTKLAAFSDCCNLLEGNPGDDSSIEELKASIAINERRRPIKRSHLSENPGAISFVQTIYLRCKSIWIVSHMSNYGSHSGEKANTKRKTNAEFKITMEVQLWSEFFREGHLLSEFWCETEIGF</sequence>
<comment type="caution">
    <text evidence="1">The sequence shown here is derived from an EMBL/GenBank/DDBJ whole genome shotgun (WGS) entry which is preliminary data.</text>
</comment>
<name>A0ACC4CMV5_POPAL</name>
<gene>
    <name evidence="1" type="ORF">D5086_007172</name>
</gene>
<keyword evidence="2" id="KW-1185">Reference proteome</keyword>
<reference evidence="1 2" key="1">
    <citation type="journal article" date="2024" name="Plant Biotechnol. J.">
        <title>Genome and CRISPR/Cas9 system of a widespread forest tree (Populus alba) in the world.</title>
        <authorList>
            <person name="Liu Y.J."/>
            <person name="Jiang P.F."/>
            <person name="Han X.M."/>
            <person name="Li X.Y."/>
            <person name="Wang H.M."/>
            <person name="Wang Y.J."/>
            <person name="Wang X.X."/>
            <person name="Zeng Q.Y."/>
        </authorList>
    </citation>
    <scope>NUCLEOTIDE SEQUENCE [LARGE SCALE GENOMIC DNA]</scope>
    <source>
        <strain evidence="2">cv. PAL-ZL1</strain>
    </source>
</reference>
<dbReference type="EMBL" id="RCHU02000003">
    <property type="protein sequence ID" value="KAL3599254.1"/>
    <property type="molecule type" value="Genomic_DNA"/>
</dbReference>